<sequence length="73" mass="7627">MVERSALAASRPWAVGLTGGVAAGKSTVAAAFAALDVPVLDADHAAREVLTPGSAGLRRRHRALRRGRAARRR</sequence>
<keyword evidence="3" id="KW-0808">Transferase</keyword>
<evidence type="ECO:0000313" key="3">
    <source>
        <dbReference type="EMBL" id="EQD64391.1"/>
    </source>
</evidence>
<dbReference type="Gene3D" id="3.40.50.300">
    <property type="entry name" value="P-loop containing nucleotide triphosphate hydrolases"/>
    <property type="match status" value="1"/>
</dbReference>
<dbReference type="GO" id="GO:0004140">
    <property type="term" value="F:dephospho-CoA kinase activity"/>
    <property type="evidence" value="ECO:0007669"/>
    <property type="project" value="InterPro"/>
</dbReference>
<proteinExistence type="predicted"/>
<evidence type="ECO:0000256" key="2">
    <source>
        <dbReference type="ARBA" id="ARBA00022840"/>
    </source>
</evidence>
<dbReference type="Pfam" id="PF01121">
    <property type="entry name" value="CoaE"/>
    <property type="match status" value="1"/>
</dbReference>
<evidence type="ECO:0000256" key="1">
    <source>
        <dbReference type="ARBA" id="ARBA00022741"/>
    </source>
</evidence>
<organism evidence="3">
    <name type="scientific">mine drainage metagenome</name>
    <dbReference type="NCBI Taxonomy" id="410659"/>
    <lineage>
        <taxon>unclassified sequences</taxon>
        <taxon>metagenomes</taxon>
        <taxon>ecological metagenomes</taxon>
    </lineage>
</organism>
<accession>T1AUS8</accession>
<dbReference type="PROSITE" id="PS51219">
    <property type="entry name" value="DPCK"/>
    <property type="match status" value="1"/>
</dbReference>
<name>T1AUS8_9ZZZZ</name>
<reference evidence="3" key="2">
    <citation type="journal article" date="2014" name="ISME J.">
        <title>Microbial stratification in low pH oxic and suboxic macroscopic growths along an acid mine drainage.</title>
        <authorList>
            <person name="Mendez-Garcia C."/>
            <person name="Mesa V."/>
            <person name="Sprenger R.R."/>
            <person name="Richter M."/>
            <person name="Diez M.S."/>
            <person name="Solano J."/>
            <person name="Bargiela R."/>
            <person name="Golyshina O.V."/>
            <person name="Manteca A."/>
            <person name="Ramos J.L."/>
            <person name="Gallego J.R."/>
            <person name="Llorente I."/>
            <person name="Martins Dos Santos V.A."/>
            <person name="Jensen O.N."/>
            <person name="Pelaez A.I."/>
            <person name="Sanchez J."/>
            <person name="Ferrer M."/>
        </authorList>
    </citation>
    <scope>NUCLEOTIDE SEQUENCE</scope>
</reference>
<dbReference type="EC" id="2.7.-.-" evidence="3"/>
<keyword evidence="1" id="KW-0547">Nucleotide-binding</keyword>
<keyword evidence="3" id="KW-0418">Kinase</keyword>
<reference evidence="3" key="1">
    <citation type="submission" date="2013-08" db="EMBL/GenBank/DDBJ databases">
        <authorList>
            <person name="Mendez C."/>
            <person name="Richter M."/>
            <person name="Ferrer M."/>
            <person name="Sanchez J."/>
        </authorList>
    </citation>
    <scope>NUCLEOTIDE SEQUENCE</scope>
</reference>
<gene>
    <name evidence="3" type="ORF">B2A_02029</name>
</gene>
<keyword evidence="2" id="KW-0067">ATP-binding</keyword>
<comment type="caution">
    <text evidence="3">The sequence shown here is derived from an EMBL/GenBank/DDBJ whole genome shotgun (WGS) entry which is preliminary data.</text>
</comment>
<dbReference type="InterPro" id="IPR001977">
    <property type="entry name" value="Depp_CoAkinase"/>
</dbReference>
<dbReference type="EMBL" id="AUZZ01001425">
    <property type="protein sequence ID" value="EQD64391.1"/>
    <property type="molecule type" value="Genomic_DNA"/>
</dbReference>
<dbReference type="GO" id="GO:0015937">
    <property type="term" value="P:coenzyme A biosynthetic process"/>
    <property type="evidence" value="ECO:0007669"/>
    <property type="project" value="InterPro"/>
</dbReference>
<dbReference type="GO" id="GO:0005524">
    <property type="term" value="F:ATP binding"/>
    <property type="evidence" value="ECO:0007669"/>
    <property type="project" value="UniProtKB-KW"/>
</dbReference>
<dbReference type="SUPFAM" id="SSF52540">
    <property type="entry name" value="P-loop containing nucleoside triphosphate hydrolases"/>
    <property type="match status" value="1"/>
</dbReference>
<dbReference type="InterPro" id="IPR027417">
    <property type="entry name" value="P-loop_NTPase"/>
</dbReference>
<protein>
    <submittedName>
        <fullName evidence="3">Dephospho-CoA kinase</fullName>
        <ecNumber evidence="3">2.7.-.-</ecNumber>
    </submittedName>
</protein>
<dbReference type="AlphaFoldDB" id="T1AUS8"/>